<dbReference type="Pfam" id="PF01585">
    <property type="entry name" value="G-patch"/>
    <property type="match status" value="1"/>
</dbReference>
<keyword evidence="4" id="KW-1185">Reference proteome</keyword>
<feature type="domain" description="G-patch" evidence="2">
    <location>
        <begin position="165"/>
        <end position="185"/>
    </location>
</feature>
<feature type="region of interest" description="Disordered" evidence="1">
    <location>
        <begin position="202"/>
        <end position="232"/>
    </location>
</feature>
<dbReference type="AlphaFoldDB" id="A0A5C3MW95"/>
<feature type="compositionally biased region" description="Basic and acidic residues" evidence="1">
    <location>
        <begin position="795"/>
        <end position="807"/>
    </location>
</feature>
<organism evidence="3 4">
    <name type="scientific">Heliocybe sulcata</name>
    <dbReference type="NCBI Taxonomy" id="5364"/>
    <lineage>
        <taxon>Eukaryota</taxon>
        <taxon>Fungi</taxon>
        <taxon>Dikarya</taxon>
        <taxon>Basidiomycota</taxon>
        <taxon>Agaricomycotina</taxon>
        <taxon>Agaricomycetes</taxon>
        <taxon>Gloeophyllales</taxon>
        <taxon>Gloeophyllaceae</taxon>
        <taxon>Heliocybe</taxon>
    </lineage>
</organism>
<accession>A0A5C3MW95</accession>
<feature type="region of interest" description="Disordered" evidence="1">
    <location>
        <begin position="556"/>
        <end position="587"/>
    </location>
</feature>
<feature type="region of interest" description="Disordered" evidence="1">
    <location>
        <begin position="375"/>
        <end position="414"/>
    </location>
</feature>
<dbReference type="PANTHER" id="PTHR13384:SF19">
    <property type="entry name" value="G PATCH DOMAIN-CONTAINING PROTEIN 1"/>
    <property type="match status" value="1"/>
</dbReference>
<dbReference type="OrthoDB" id="20507at2759"/>
<evidence type="ECO:0000313" key="4">
    <source>
        <dbReference type="Proteomes" id="UP000305948"/>
    </source>
</evidence>
<dbReference type="GO" id="GO:0005634">
    <property type="term" value="C:nucleus"/>
    <property type="evidence" value="ECO:0007669"/>
    <property type="project" value="TreeGrafter"/>
</dbReference>
<feature type="region of interest" description="Disordered" evidence="1">
    <location>
        <begin position="437"/>
        <end position="464"/>
    </location>
</feature>
<protein>
    <recommendedName>
        <fullName evidence="2">G-patch domain-containing protein</fullName>
    </recommendedName>
</protein>
<feature type="compositionally biased region" description="Basic and acidic residues" evidence="1">
    <location>
        <begin position="572"/>
        <end position="585"/>
    </location>
</feature>
<dbReference type="STRING" id="5364.A0A5C3MW95"/>
<feature type="region of interest" description="Disordered" evidence="1">
    <location>
        <begin position="723"/>
        <end position="768"/>
    </location>
</feature>
<sequence>MHTSKLKRKLNDLGVNASSSKATENFCLIGTPLPPLEKRDAGEFVPLWKQEVRDEKGRRRLHGAFTGGFSAGYFNSVGSKEGWAPSTFVSSRSDRAKQKQARPEDFMDDEDLREIRESRKLVDENEEMDLVGGTQAELKRRAGAGEVEKDSIAFKLEEALLPPPKDSVGAKILKKMGWRPGQGVGPRLTWRQRKMQEIQFAGGDPSTLNEEDEAEEAKKHMYPPRDTPLVLPPRKEDTHGLGYVAGMKLGDIVSGQEDGGRQGPQISAGFGLGALNDAEDEDMDIYDTEMRSGRARTAYDILDADDEPTSRYPRPAEGVTASTAAESRQSFRDGTLVLPGFVIVDEPLIEDRWYPIPDVPKGWKPDPRRVWQKNKENREKEQQVQELPKPATHQQWKAGITPGQRGNLLGETPIKAAPRSVFEYMSQKDRERLQNISSNLSTPPEAPKVQSQEPPPPPSSTPRVEPWIAKAALQGFQPFTNDPVKQSRYTTFLKAQAEPDAPLPQLTPLPSQQPDVFRKELEDYAKAAVVFKPLSAAMAGRFTSAAVVEMGPQVNEGLHTPAFEPEKEEADEGKGKEEPEDESPKAHAARMGMYGLMTREVTAWMPARLLCKRFGVKEPIPEPVEGEAGPPPAAAGAGTNVNKWTPEAALAEASGFTPTGAEGSNAGASTTAAGYTSLNENQSQGTGGVKSLDHVGLGEDETQGADILTYERPSMDVFKAIFASDDEDSDDEEMKDEEDEKMDVDMSSPLAVKQEESTPGHLVEAASTTNYKPTVAGVKEDIDLATFKPTFVPRSESKKAKAKDKERKEKKKKTKTLVSFETEEDGGYDVPLPPRGKDKDKERAKKKRKDKKDDAGEDNDSMWVEKPAPEVVKALDTSSAYLVEDPADTATGGEVGPPRGRKRAVDFM</sequence>
<dbReference type="Pfam" id="PF07713">
    <property type="entry name" value="DUF1604"/>
    <property type="match status" value="1"/>
</dbReference>
<dbReference type="Pfam" id="PF26093">
    <property type="entry name" value="HTH_TGH"/>
    <property type="match status" value="1"/>
</dbReference>
<feature type="region of interest" description="Disordered" evidence="1">
    <location>
        <begin position="305"/>
        <end position="326"/>
    </location>
</feature>
<evidence type="ECO:0000256" key="1">
    <source>
        <dbReference type="SAM" id="MobiDB-lite"/>
    </source>
</evidence>
<gene>
    <name evidence="3" type="ORF">OE88DRAFT_524979</name>
</gene>
<proteinExistence type="predicted"/>
<evidence type="ECO:0000259" key="2">
    <source>
        <dbReference type="PROSITE" id="PS50174"/>
    </source>
</evidence>
<name>A0A5C3MW95_9AGAM</name>
<dbReference type="InterPro" id="IPR011666">
    <property type="entry name" value="DUF1604"/>
</dbReference>
<dbReference type="PROSITE" id="PS50174">
    <property type="entry name" value="G_PATCH"/>
    <property type="match status" value="1"/>
</dbReference>
<evidence type="ECO:0000313" key="3">
    <source>
        <dbReference type="EMBL" id="TFK48436.1"/>
    </source>
</evidence>
<dbReference type="PANTHER" id="PTHR13384">
    <property type="entry name" value="G PATCH DOMAIN-CONTAINING PROTEIN 1"/>
    <property type="match status" value="1"/>
</dbReference>
<feature type="compositionally biased region" description="Acidic residues" evidence="1">
    <location>
        <begin position="724"/>
        <end position="742"/>
    </location>
</feature>
<dbReference type="GO" id="GO:0006397">
    <property type="term" value="P:mRNA processing"/>
    <property type="evidence" value="ECO:0007669"/>
    <property type="project" value="InterPro"/>
</dbReference>
<dbReference type="EMBL" id="ML213519">
    <property type="protein sequence ID" value="TFK48436.1"/>
    <property type="molecule type" value="Genomic_DNA"/>
</dbReference>
<dbReference type="Proteomes" id="UP000305948">
    <property type="component" value="Unassembled WGS sequence"/>
</dbReference>
<reference evidence="3 4" key="1">
    <citation type="journal article" date="2019" name="Nat. Ecol. Evol.">
        <title>Megaphylogeny resolves global patterns of mushroom evolution.</title>
        <authorList>
            <person name="Varga T."/>
            <person name="Krizsan K."/>
            <person name="Foldi C."/>
            <person name="Dima B."/>
            <person name="Sanchez-Garcia M."/>
            <person name="Sanchez-Ramirez S."/>
            <person name="Szollosi G.J."/>
            <person name="Szarkandi J.G."/>
            <person name="Papp V."/>
            <person name="Albert L."/>
            <person name="Andreopoulos W."/>
            <person name="Angelini C."/>
            <person name="Antonin V."/>
            <person name="Barry K.W."/>
            <person name="Bougher N.L."/>
            <person name="Buchanan P."/>
            <person name="Buyck B."/>
            <person name="Bense V."/>
            <person name="Catcheside P."/>
            <person name="Chovatia M."/>
            <person name="Cooper J."/>
            <person name="Damon W."/>
            <person name="Desjardin D."/>
            <person name="Finy P."/>
            <person name="Geml J."/>
            <person name="Haridas S."/>
            <person name="Hughes K."/>
            <person name="Justo A."/>
            <person name="Karasinski D."/>
            <person name="Kautmanova I."/>
            <person name="Kiss B."/>
            <person name="Kocsube S."/>
            <person name="Kotiranta H."/>
            <person name="LaButti K.M."/>
            <person name="Lechner B.E."/>
            <person name="Liimatainen K."/>
            <person name="Lipzen A."/>
            <person name="Lukacs Z."/>
            <person name="Mihaltcheva S."/>
            <person name="Morgado L.N."/>
            <person name="Niskanen T."/>
            <person name="Noordeloos M.E."/>
            <person name="Ohm R.A."/>
            <person name="Ortiz-Santana B."/>
            <person name="Ovrebo C."/>
            <person name="Racz N."/>
            <person name="Riley R."/>
            <person name="Savchenko A."/>
            <person name="Shiryaev A."/>
            <person name="Soop K."/>
            <person name="Spirin V."/>
            <person name="Szebenyi C."/>
            <person name="Tomsovsky M."/>
            <person name="Tulloss R.E."/>
            <person name="Uehling J."/>
            <person name="Grigoriev I.V."/>
            <person name="Vagvolgyi C."/>
            <person name="Papp T."/>
            <person name="Martin F.M."/>
            <person name="Miettinen O."/>
            <person name="Hibbett D.S."/>
            <person name="Nagy L.G."/>
        </authorList>
    </citation>
    <scope>NUCLEOTIDE SEQUENCE [LARGE SCALE GENOMIC DNA]</scope>
    <source>
        <strain evidence="3 4">OMC1185</strain>
    </source>
</reference>
<dbReference type="InterPro" id="IPR000467">
    <property type="entry name" value="G_patch_dom"/>
</dbReference>
<feature type="region of interest" description="Disordered" evidence="1">
    <location>
        <begin position="884"/>
        <end position="908"/>
    </location>
</feature>
<feature type="region of interest" description="Disordered" evidence="1">
    <location>
        <begin position="785"/>
        <end position="870"/>
    </location>
</feature>
<dbReference type="GO" id="GO:0003723">
    <property type="term" value="F:RNA binding"/>
    <property type="evidence" value="ECO:0007669"/>
    <property type="project" value="TreeGrafter"/>
</dbReference>